<dbReference type="Pfam" id="PF01740">
    <property type="entry name" value="STAS"/>
    <property type="match status" value="1"/>
</dbReference>
<name>A0A1Y5PES6_9MYCO</name>
<evidence type="ECO:0000259" key="1">
    <source>
        <dbReference type="PROSITE" id="PS50801"/>
    </source>
</evidence>
<dbReference type="SUPFAM" id="SSF52091">
    <property type="entry name" value="SpoIIaa-like"/>
    <property type="match status" value="1"/>
</dbReference>
<dbReference type="AlphaFoldDB" id="A0A1Y5PES6"/>
<proteinExistence type="predicted"/>
<feature type="domain" description="STAS" evidence="1">
    <location>
        <begin position="32"/>
        <end position="94"/>
    </location>
</feature>
<reference evidence="2" key="1">
    <citation type="submission" date="2016-03" db="EMBL/GenBank/DDBJ databases">
        <authorList>
            <person name="Ploux O."/>
        </authorList>
    </citation>
    <scope>NUCLEOTIDE SEQUENCE</scope>
    <source>
        <strain evidence="2">UC10</strain>
    </source>
</reference>
<dbReference type="InterPro" id="IPR002645">
    <property type="entry name" value="STAS_dom"/>
</dbReference>
<dbReference type="PROSITE" id="PS50801">
    <property type="entry name" value="STAS"/>
    <property type="match status" value="1"/>
</dbReference>
<evidence type="ECO:0000313" key="2">
    <source>
        <dbReference type="EMBL" id="SBS77196.1"/>
    </source>
</evidence>
<gene>
    <name evidence="2" type="ORF">MHPYR_40198</name>
</gene>
<dbReference type="Gene3D" id="3.30.750.24">
    <property type="entry name" value="STAS domain"/>
    <property type="match status" value="1"/>
</dbReference>
<accession>A0A1Y5PES6</accession>
<dbReference type="InterPro" id="IPR036513">
    <property type="entry name" value="STAS_dom_sf"/>
</dbReference>
<dbReference type="EMBL" id="FLQS01000034">
    <property type="protein sequence ID" value="SBS77196.1"/>
    <property type="molecule type" value="Genomic_DNA"/>
</dbReference>
<dbReference type="CDD" id="cd07043">
    <property type="entry name" value="STAS_anti-anti-sigma_factors"/>
    <property type="match status" value="1"/>
</dbReference>
<protein>
    <submittedName>
        <fullName evidence="2">Sulfate transporter/antisigma-factor antagonist STAS</fullName>
    </submittedName>
</protein>
<organism evidence="2">
    <name type="scientific">uncultured Mycobacterium sp</name>
    <dbReference type="NCBI Taxonomy" id="171292"/>
    <lineage>
        <taxon>Bacteria</taxon>
        <taxon>Bacillati</taxon>
        <taxon>Actinomycetota</taxon>
        <taxon>Actinomycetes</taxon>
        <taxon>Mycobacteriales</taxon>
        <taxon>Mycobacteriaceae</taxon>
        <taxon>Mycobacterium</taxon>
        <taxon>environmental samples</taxon>
    </lineage>
</organism>
<sequence>MLTSRSEAPIDGETRSPLQLVTEWLTTTDVRITVAGSVDMCTAQQFSDYVFRRAGNCKLLTLDMTRVTFFDCAGFSALADIDERCRRANVTWMIQPAPCMSRVVDICDPFNELPMSNGGKFESVCA</sequence>